<evidence type="ECO:0008006" key="3">
    <source>
        <dbReference type="Google" id="ProtNLM"/>
    </source>
</evidence>
<keyword evidence="2" id="KW-1185">Reference proteome</keyword>
<organism evidence="1 2">
    <name type="scientific">Chryseobacterium shigense</name>
    <dbReference type="NCBI Taxonomy" id="297244"/>
    <lineage>
        <taxon>Bacteria</taxon>
        <taxon>Pseudomonadati</taxon>
        <taxon>Bacteroidota</taxon>
        <taxon>Flavobacteriia</taxon>
        <taxon>Flavobacteriales</taxon>
        <taxon>Weeksellaceae</taxon>
        <taxon>Chryseobacterium group</taxon>
        <taxon>Chryseobacterium</taxon>
    </lineage>
</organism>
<protein>
    <recommendedName>
        <fullName evidence="3">Helix-turn-helix domain-containing protein</fullName>
    </recommendedName>
</protein>
<sequence length="111" mass="13369">MRKPNYKRIYEDIINKKYPHKIEECQILLSKEELNFFDIIKLNQKIFASDESTAESQKHRSYDDQVIIKILQYQKDNMINNTQLALHFKLSRNTVAKWKKIFRDHPVASEN</sequence>
<evidence type="ECO:0000313" key="2">
    <source>
        <dbReference type="Proteomes" id="UP000589738"/>
    </source>
</evidence>
<dbReference type="Proteomes" id="UP000589738">
    <property type="component" value="Unassembled WGS sequence"/>
</dbReference>
<dbReference type="SUPFAM" id="SSF48295">
    <property type="entry name" value="TrpR-like"/>
    <property type="match status" value="1"/>
</dbReference>
<dbReference type="EMBL" id="JACHLC010000001">
    <property type="protein sequence ID" value="MBB6369643.1"/>
    <property type="molecule type" value="Genomic_DNA"/>
</dbReference>
<dbReference type="InterPro" id="IPR010921">
    <property type="entry name" value="Trp_repressor/repl_initiator"/>
</dbReference>
<gene>
    <name evidence="1" type="ORF">HNP36_000696</name>
</gene>
<evidence type="ECO:0000313" key="1">
    <source>
        <dbReference type="EMBL" id="MBB6369643.1"/>
    </source>
</evidence>
<name>A0A841N3C1_9FLAO</name>
<proteinExistence type="predicted"/>
<comment type="caution">
    <text evidence="1">The sequence shown here is derived from an EMBL/GenBank/DDBJ whole genome shotgun (WGS) entry which is preliminary data.</text>
</comment>
<dbReference type="RefSeq" id="WP_184160372.1">
    <property type="nucleotide sequence ID" value="NZ_JACHLC010000001.1"/>
</dbReference>
<reference evidence="1 2" key="1">
    <citation type="submission" date="2020-08" db="EMBL/GenBank/DDBJ databases">
        <title>Functional genomics of gut bacteria from endangered species of beetles.</title>
        <authorList>
            <person name="Carlos-Shanley C."/>
        </authorList>
    </citation>
    <scope>NUCLEOTIDE SEQUENCE [LARGE SCALE GENOMIC DNA]</scope>
    <source>
        <strain evidence="1 2">S00136</strain>
    </source>
</reference>
<dbReference type="AlphaFoldDB" id="A0A841N3C1"/>
<dbReference type="GO" id="GO:0043565">
    <property type="term" value="F:sequence-specific DNA binding"/>
    <property type="evidence" value="ECO:0007669"/>
    <property type="project" value="InterPro"/>
</dbReference>
<accession>A0A841N3C1</accession>